<feature type="region of interest" description="Disordered" evidence="1">
    <location>
        <begin position="346"/>
        <end position="374"/>
    </location>
</feature>
<evidence type="ECO:0000259" key="3">
    <source>
        <dbReference type="Pfam" id="PF20152"/>
    </source>
</evidence>
<proteinExistence type="predicted"/>
<dbReference type="AlphaFoldDB" id="A0A0C2XKY8"/>
<keyword evidence="2" id="KW-0812">Transmembrane</keyword>
<feature type="domain" description="DUF6534" evidence="3">
    <location>
        <begin position="164"/>
        <end position="271"/>
    </location>
</feature>
<dbReference type="InterPro" id="IPR045339">
    <property type="entry name" value="DUF6534"/>
</dbReference>
<dbReference type="HOGENOM" id="CLU_046025_5_3_1"/>
<protein>
    <recommendedName>
        <fullName evidence="3">DUF6534 domain-containing protein</fullName>
    </recommendedName>
</protein>
<dbReference type="PANTHER" id="PTHR40465:SF1">
    <property type="entry name" value="DUF6534 DOMAIN-CONTAINING PROTEIN"/>
    <property type="match status" value="1"/>
</dbReference>
<dbReference type="Proteomes" id="UP000053424">
    <property type="component" value="Unassembled WGS sequence"/>
</dbReference>
<dbReference type="PANTHER" id="PTHR40465">
    <property type="entry name" value="CHROMOSOME 1, WHOLE GENOME SHOTGUN SEQUENCE"/>
    <property type="match status" value="1"/>
</dbReference>
<reference evidence="5" key="2">
    <citation type="submission" date="2015-01" db="EMBL/GenBank/DDBJ databases">
        <title>Evolutionary Origins and Diversification of the Mycorrhizal Mutualists.</title>
        <authorList>
            <consortium name="DOE Joint Genome Institute"/>
            <consortium name="Mycorrhizal Genomics Consortium"/>
            <person name="Kohler A."/>
            <person name="Kuo A."/>
            <person name="Nagy L.G."/>
            <person name="Floudas D."/>
            <person name="Copeland A."/>
            <person name="Barry K.W."/>
            <person name="Cichocki N."/>
            <person name="Veneault-Fourrey C."/>
            <person name="LaButti K."/>
            <person name="Lindquist E.A."/>
            <person name="Lipzen A."/>
            <person name="Lundell T."/>
            <person name="Morin E."/>
            <person name="Murat C."/>
            <person name="Riley R."/>
            <person name="Ohm R."/>
            <person name="Sun H."/>
            <person name="Tunlid A."/>
            <person name="Henrissat B."/>
            <person name="Grigoriev I.V."/>
            <person name="Hibbett D.S."/>
            <person name="Martin F."/>
        </authorList>
    </citation>
    <scope>NUCLEOTIDE SEQUENCE [LARGE SCALE GENOMIC DNA]</scope>
    <source>
        <strain evidence="5">h7</strain>
    </source>
</reference>
<feature type="transmembrane region" description="Helical" evidence="2">
    <location>
        <begin position="12"/>
        <end position="33"/>
    </location>
</feature>
<name>A0A0C2XKY8_HEBCY</name>
<organism evidence="4 5">
    <name type="scientific">Hebeloma cylindrosporum</name>
    <dbReference type="NCBI Taxonomy" id="76867"/>
    <lineage>
        <taxon>Eukaryota</taxon>
        <taxon>Fungi</taxon>
        <taxon>Dikarya</taxon>
        <taxon>Basidiomycota</taxon>
        <taxon>Agaricomycotina</taxon>
        <taxon>Agaricomycetes</taxon>
        <taxon>Agaricomycetidae</taxon>
        <taxon>Agaricales</taxon>
        <taxon>Agaricineae</taxon>
        <taxon>Hymenogastraceae</taxon>
        <taxon>Hebeloma</taxon>
    </lineage>
</organism>
<feature type="transmembrane region" description="Helical" evidence="2">
    <location>
        <begin position="155"/>
        <end position="178"/>
    </location>
</feature>
<evidence type="ECO:0000313" key="5">
    <source>
        <dbReference type="Proteomes" id="UP000053424"/>
    </source>
</evidence>
<evidence type="ECO:0000313" key="4">
    <source>
        <dbReference type="EMBL" id="KIM38423.1"/>
    </source>
</evidence>
<gene>
    <name evidence="4" type="ORF">M413DRAFT_30246</name>
</gene>
<keyword evidence="2" id="KW-0472">Membrane</keyword>
<keyword evidence="2" id="KW-1133">Transmembrane helix</keyword>
<keyword evidence="5" id="KW-1185">Reference proteome</keyword>
<reference evidence="4 5" key="1">
    <citation type="submission" date="2014-04" db="EMBL/GenBank/DDBJ databases">
        <authorList>
            <consortium name="DOE Joint Genome Institute"/>
            <person name="Kuo A."/>
            <person name="Gay G."/>
            <person name="Dore J."/>
            <person name="Kohler A."/>
            <person name="Nagy L.G."/>
            <person name="Floudas D."/>
            <person name="Copeland A."/>
            <person name="Barry K.W."/>
            <person name="Cichocki N."/>
            <person name="Veneault-Fourrey C."/>
            <person name="LaButti K."/>
            <person name="Lindquist E.A."/>
            <person name="Lipzen A."/>
            <person name="Lundell T."/>
            <person name="Morin E."/>
            <person name="Murat C."/>
            <person name="Sun H."/>
            <person name="Tunlid A."/>
            <person name="Henrissat B."/>
            <person name="Grigoriev I.V."/>
            <person name="Hibbett D.S."/>
            <person name="Martin F."/>
            <person name="Nordberg H.P."/>
            <person name="Cantor M.N."/>
            <person name="Hua S.X."/>
        </authorList>
    </citation>
    <scope>NUCLEOTIDE SEQUENCE [LARGE SCALE GENOMIC DNA]</scope>
    <source>
        <strain evidence="5">h7</strain>
    </source>
</reference>
<accession>A0A0C2XKY8</accession>
<evidence type="ECO:0000256" key="2">
    <source>
        <dbReference type="SAM" id="Phobius"/>
    </source>
</evidence>
<feature type="transmembrane region" description="Helical" evidence="2">
    <location>
        <begin position="113"/>
        <end position="135"/>
    </location>
</feature>
<dbReference type="STRING" id="686832.A0A0C2XKY8"/>
<dbReference type="EMBL" id="KN831791">
    <property type="protein sequence ID" value="KIM38423.1"/>
    <property type="molecule type" value="Genomic_DNA"/>
</dbReference>
<dbReference type="OrthoDB" id="2535105at2759"/>
<dbReference type="Pfam" id="PF20152">
    <property type="entry name" value="DUF6534"/>
    <property type="match status" value="1"/>
</dbReference>
<evidence type="ECO:0000256" key="1">
    <source>
        <dbReference type="SAM" id="MobiDB-lite"/>
    </source>
</evidence>
<sequence>MPILDNTIGAVFLGTSASSLLFGLAIVQTRLYYHNFPKDWTFQKVSVAVLMTLATSHLLFILHAVYFYLIVNFGRLAALESIVWSFKLQLLINHDGYLSSKLIRYESVETRETVLAILARSRCVHLAGGWAVGIFAMVNSYERKYFTDLDSMRRIIYAAPAIATSVDVILATALCYYLRRSRSAFVGGTNNKILIIMRYNAENNNGSHSACSLSALITASEDIPSLEAFLTGHICSLQYAIIPRTLVFAAIELLLPHLYVNSYLSMLNARMSINKRDTFTLDVNKASVGSAVNPRTDDGNIGSMNSKIGSIGLGLSPTKFMSSQKRASDPHGKRGTLERHSGVLPVWAPRPTRLGNAHESEDGCPEQPGQPGDACSECKLSESLSQYQDEACAV</sequence>
<feature type="transmembrane region" description="Helical" evidence="2">
    <location>
        <begin position="45"/>
        <end position="67"/>
    </location>
</feature>